<evidence type="ECO:0000313" key="5">
    <source>
        <dbReference type="Proteomes" id="UP000204221"/>
    </source>
</evidence>
<dbReference type="InterPro" id="IPR020904">
    <property type="entry name" value="Sc_DH/Rdtase_CS"/>
</dbReference>
<organism evidence="4 5">
    <name type="scientific">Actinoalloteichus hoggarensis</name>
    <dbReference type="NCBI Taxonomy" id="1470176"/>
    <lineage>
        <taxon>Bacteria</taxon>
        <taxon>Bacillati</taxon>
        <taxon>Actinomycetota</taxon>
        <taxon>Actinomycetes</taxon>
        <taxon>Pseudonocardiales</taxon>
        <taxon>Pseudonocardiaceae</taxon>
        <taxon>Actinoalloteichus</taxon>
    </lineage>
</organism>
<dbReference type="CDD" id="cd05233">
    <property type="entry name" value="SDR_c"/>
    <property type="match status" value="1"/>
</dbReference>
<dbReference type="OrthoDB" id="3403528at2"/>
<protein>
    <submittedName>
        <fullName evidence="4">Putative short-chain type dehydrogenase/reductase</fullName>
        <ecNumber evidence="4">1.1.1.-</ecNumber>
    </submittedName>
</protein>
<dbReference type="GO" id="GO:0016491">
    <property type="term" value="F:oxidoreductase activity"/>
    <property type="evidence" value="ECO:0007669"/>
    <property type="project" value="UniProtKB-KW"/>
</dbReference>
<dbReference type="Pfam" id="PF00106">
    <property type="entry name" value="adh_short"/>
    <property type="match status" value="1"/>
</dbReference>
<dbReference type="PROSITE" id="PS00061">
    <property type="entry name" value="ADH_SHORT"/>
    <property type="match status" value="1"/>
</dbReference>
<evidence type="ECO:0000256" key="1">
    <source>
        <dbReference type="ARBA" id="ARBA00006484"/>
    </source>
</evidence>
<dbReference type="SUPFAM" id="SSF51735">
    <property type="entry name" value="NAD(P)-binding Rossmann-fold domains"/>
    <property type="match status" value="1"/>
</dbReference>
<name>A0A221W580_9PSEU</name>
<dbReference type="EC" id="1.1.1.-" evidence="4"/>
<keyword evidence="2 4" id="KW-0560">Oxidoreductase</keyword>
<dbReference type="Proteomes" id="UP000204221">
    <property type="component" value="Chromosome"/>
</dbReference>
<sequence>MGLLDGRAVVITGAGRGLGRAYALHAAERGAAVLVNDVDVETAHAVVAEIRAAGGTAAADGGSVARAVDAAALIDRCVAYFGSIDGLVNNAAVNYQAPAWELEPDLMRELIEINVLGPLYCGAAAIAAMREQGGGRIVNIVSGSMLGQRGAAAYSASKGALASLTFSWAADLAEHGIRVNGVAPLAYTRMVRSEAARRACPPELTPDQVAPVVTYLLSELSGALTGQIIRFVGGRLHLLRQPGVKEPVLARDEWAVHHVAEAFTGPLAAATEPPPAARWRL</sequence>
<accession>A0A221W580</accession>
<dbReference type="Gene3D" id="3.40.50.720">
    <property type="entry name" value="NAD(P)-binding Rossmann-like Domain"/>
    <property type="match status" value="1"/>
</dbReference>
<dbReference type="InterPro" id="IPR051687">
    <property type="entry name" value="Peroxisomal_Beta-Oxidation"/>
</dbReference>
<evidence type="ECO:0000313" key="4">
    <source>
        <dbReference type="EMBL" id="ASO20874.1"/>
    </source>
</evidence>
<keyword evidence="5" id="KW-1185">Reference proteome</keyword>
<proteinExistence type="inferred from homology"/>
<dbReference type="AlphaFoldDB" id="A0A221W580"/>
<dbReference type="PRINTS" id="PR00081">
    <property type="entry name" value="GDHRDH"/>
</dbReference>
<dbReference type="InterPro" id="IPR036291">
    <property type="entry name" value="NAD(P)-bd_dom_sf"/>
</dbReference>
<dbReference type="PRINTS" id="PR00080">
    <property type="entry name" value="SDRFAMILY"/>
</dbReference>
<dbReference type="RefSeq" id="WP_093942144.1">
    <property type="nucleotide sequence ID" value="NZ_CP022521.1"/>
</dbReference>
<dbReference type="EMBL" id="CP022521">
    <property type="protein sequence ID" value="ASO20874.1"/>
    <property type="molecule type" value="Genomic_DNA"/>
</dbReference>
<gene>
    <name evidence="4" type="ORF">AHOG_16240</name>
</gene>
<evidence type="ECO:0000256" key="3">
    <source>
        <dbReference type="RuleBase" id="RU000363"/>
    </source>
</evidence>
<dbReference type="KEGG" id="ahg:AHOG_16240"/>
<reference evidence="4 5" key="1">
    <citation type="submission" date="2017-07" db="EMBL/GenBank/DDBJ databases">
        <title>Complete genome sequence of Actinoalloteichus hoggarensis DSM 45943, type strain of Actinoalloteichus hoggarensis.</title>
        <authorList>
            <person name="Ruckert C."/>
            <person name="Nouioui I."/>
            <person name="Willmese J."/>
            <person name="van Wezel G."/>
            <person name="Klenk H.-P."/>
            <person name="Kalinowski J."/>
            <person name="Zotchev S.B."/>
        </authorList>
    </citation>
    <scope>NUCLEOTIDE SEQUENCE [LARGE SCALE GENOMIC DNA]</scope>
    <source>
        <strain evidence="4 5">DSM 45943</strain>
    </source>
</reference>
<dbReference type="InterPro" id="IPR002347">
    <property type="entry name" value="SDR_fam"/>
</dbReference>
<comment type="similarity">
    <text evidence="1 3">Belongs to the short-chain dehydrogenases/reductases (SDR) family.</text>
</comment>
<evidence type="ECO:0000256" key="2">
    <source>
        <dbReference type="ARBA" id="ARBA00023002"/>
    </source>
</evidence>
<dbReference type="PANTHER" id="PTHR45024:SF2">
    <property type="entry name" value="SCP2 DOMAIN-CONTAINING PROTEIN"/>
    <property type="match status" value="1"/>
</dbReference>
<dbReference type="PANTHER" id="PTHR45024">
    <property type="entry name" value="DEHYDROGENASES, SHORT CHAIN"/>
    <property type="match status" value="1"/>
</dbReference>